<evidence type="ECO:0000313" key="3">
    <source>
        <dbReference type="Proteomes" id="UP000608850"/>
    </source>
</evidence>
<keyword evidence="1" id="KW-0472">Membrane</keyword>
<keyword evidence="1" id="KW-0812">Transmembrane</keyword>
<reference evidence="2 3" key="1">
    <citation type="journal article" date="2019" name="Int. J. Syst. Evol. Microbiol.">
        <title>The Global Catalogue of Microorganisms (GCM) 10K type strain sequencing project: providing services to taxonomists for standard genome sequencing and annotation.</title>
        <authorList>
            <consortium name="The Broad Institute Genomics Platform"/>
            <consortium name="The Broad Institute Genome Sequencing Center for Infectious Disease"/>
            <person name="Wu L."/>
            <person name="Ma J."/>
        </authorList>
    </citation>
    <scope>NUCLEOTIDE SEQUENCE [LARGE SCALE GENOMIC DNA]</scope>
    <source>
        <strain evidence="2 3">JCM 16331</strain>
    </source>
</reference>
<evidence type="ECO:0000313" key="2">
    <source>
        <dbReference type="EMBL" id="GGN05430.1"/>
    </source>
</evidence>
<name>A0A830G7C2_9EURY</name>
<dbReference type="Proteomes" id="UP000608850">
    <property type="component" value="Unassembled WGS sequence"/>
</dbReference>
<dbReference type="AlphaFoldDB" id="A0A830G7C2"/>
<gene>
    <name evidence="2" type="ORF">GCM10009021_00350</name>
</gene>
<protein>
    <submittedName>
        <fullName evidence="2">Uncharacterized protein</fullName>
    </submittedName>
</protein>
<dbReference type="RefSeq" id="WP_188876283.1">
    <property type="nucleotide sequence ID" value="NZ_BMOQ01000001.1"/>
</dbReference>
<dbReference type="EMBL" id="BMOQ01000001">
    <property type="protein sequence ID" value="GGN05430.1"/>
    <property type="molecule type" value="Genomic_DNA"/>
</dbReference>
<organism evidence="2 3">
    <name type="scientific">Halarchaeum nitratireducens</name>
    <dbReference type="NCBI Taxonomy" id="489913"/>
    <lineage>
        <taxon>Archaea</taxon>
        <taxon>Methanobacteriati</taxon>
        <taxon>Methanobacteriota</taxon>
        <taxon>Stenosarchaea group</taxon>
        <taxon>Halobacteria</taxon>
        <taxon>Halobacteriales</taxon>
        <taxon>Halobacteriaceae</taxon>
    </lineage>
</organism>
<keyword evidence="1" id="KW-1133">Transmembrane helix</keyword>
<comment type="caution">
    <text evidence="2">The sequence shown here is derived from an EMBL/GenBank/DDBJ whole genome shotgun (WGS) entry which is preliminary data.</text>
</comment>
<proteinExistence type="predicted"/>
<feature type="transmembrane region" description="Helical" evidence="1">
    <location>
        <begin position="31"/>
        <end position="51"/>
    </location>
</feature>
<keyword evidence="3" id="KW-1185">Reference proteome</keyword>
<accession>A0A830G7C2</accession>
<sequence length="64" mass="6618">MQTATRVRVAAALCAVLGALGATLLLLRDGLARPALLAACATVLVVAGLLYRRADGSESRRPGW</sequence>
<evidence type="ECO:0000256" key="1">
    <source>
        <dbReference type="SAM" id="Phobius"/>
    </source>
</evidence>